<keyword evidence="2" id="KW-1185">Reference proteome</keyword>
<dbReference type="OrthoDB" id="41314at10239"/>
<sequence length="103" mass="11504">MQIYMHTPKAVKRGHPKTRVFLVVPELSNGKQKTAWKCELLSDGTLRHPAFDRSLRLTESDLARGVILKGANGSEPTAVFKTDSFYQEVSIAELNQTKAFEGN</sequence>
<reference evidence="1 2" key="1">
    <citation type="submission" date="2017-08" db="EMBL/GenBank/DDBJ databases">
        <title>Characterization and complete genome sequence of novel bacteriophage infecting the causal agent of bacterial fruit blotch, Acidovorax citrulli.</title>
        <authorList>
            <person name="Midani A.R."/>
            <person name="Park S.-H."/>
            <person name="Choi T.-J."/>
        </authorList>
    </citation>
    <scope>NUCLEOTIDE SEQUENCE [LARGE SCALE GENOMIC DNA]</scope>
</reference>
<dbReference type="KEGG" id="vg:40085718"/>
<proteinExistence type="predicted"/>
<organism evidence="1 2">
    <name type="scientific">Acidovorax phage ACP17</name>
    <dbReference type="NCBI Taxonomy" id="2010329"/>
    <lineage>
        <taxon>Viruses</taxon>
        <taxon>Duplodnaviria</taxon>
        <taxon>Heunggongvirae</taxon>
        <taxon>Uroviricota</taxon>
        <taxon>Caudoviricetes</taxon>
        <taxon>Busanvirus</taxon>
        <taxon>Busanvirus ACP17</taxon>
    </lineage>
</organism>
<accession>A0A218M3F2</accession>
<evidence type="ECO:0000313" key="1">
    <source>
        <dbReference type="EMBL" id="ASD50567.1"/>
    </source>
</evidence>
<dbReference type="RefSeq" id="YP_009609633.1">
    <property type="nucleotide sequence ID" value="NC_041997.1"/>
</dbReference>
<name>A0A218M3F2_9CAUD</name>
<dbReference type="GeneID" id="40085718"/>
<dbReference type="EMBL" id="KY979132">
    <property type="protein sequence ID" value="ASD50567.1"/>
    <property type="molecule type" value="Genomic_DNA"/>
</dbReference>
<evidence type="ECO:0000313" key="2">
    <source>
        <dbReference type="Proteomes" id="UP000224101"/>
    </source>
</evidence>
<dbReference type="Proteomes" id="UP000224101">
    <property type="component" value="Segment"/>
</dbReference>
<protein>
    <submittedName>
        <fullName evidence="1">Uncharacterized protein</fullName>
    </submittedName>
</protein>